<name>A0ABN9RKR6_9DINO</name>
<sequence length="139" mass="14586">MCQAWKEWDRAAQEEDSAFSDSGACLLLPPGTNAAAADLSRVRRPGGGGIMTGSLIALATGAKEAASLGSLVPRGFGDASQYRRSAKLMTFAALACSAAVCSRAGDISKTRSHRDTVAAMVPWPRRAICDLGRRRITST</sequence>
<keyword evidence="2" id="KW-1185">Reference proteome</keyword>
<protein>
    <submittedName>
        <fullName evidence="1">Uncharacterized protein</fullName>
    </submittedName>
</protein>
<evidence type="ECO:0000313" key="1">
    <source>
        <dbReference type="EMBL" id="CAK0817325.1"/>
    </source>
</evidence>
<gene>
    <name evidence="1" type="ORF">PCOR1329_LOCUS19964</name>
</gene>
<accession>A0ABN9RKR6</accession>
<evidence type="ECO:0000313" key="2">
    <source>
        <dbReference type="Proteomes" id="UP001189429"/>
    </source>
</evidence>
<proteinExistence type="predicted"/>
<organism evidence="1 2">
    <name type="scientific">Prorocentrum cordatum</name>
    <dbReference type="NCBI Taxonomy" id="2364126"/>
    <lineage>
        <taxon>Eukaryota</taxon>
        <taxon>Sar</taxon>
        <taxon>Alveolata</taxon>
        <taxon>Dinophyceae</taxon>
        <taxon>Prorocentrales</taxon>
        <taxon>Prorocentraceae</taxon>
        <taxon>Prorocentrum</taxon>
    </lineage>
</organism>
<dbReference type="Proteomes" id="UP001189429">
    <property type="component" value="Unassembled WGS sequence"/>
</dbReference>
<comment type="caution">
    <text evidence="1">The sequence shown here is derived from an EMBL/GenBank/DDBJ whole genome shotgun (WGS) entry which is preliminary data.</text>
</comment>
<dbReference type="EMBL" id="CAUYUJ010006427">
    <property type="protein sequence ID" value="CAK0817325.1"/>
    <property type="molecule type" value="Genomic_DNA"/>
</dbReference>
<reference evidence="1" key="1">
    <citation type="submission" date="2023-10" db="EMBL/GenBank/DDBJ databases">
        <authorList>
            <person name="Chen Y."/>
            <person name="Shah S."/>
            <person name="Dougan E. K."/>
            <person name="Thang M."/>
            <person name="Chan C."/>
        </authorList>
    </citation>
    <scope>NUCLEOTIDE SEQUENCE [LARGE SCALE GENOMIC DNA]</scope>
</reference>